<evidence type="ECO:0000313" key="9">
    <source>
        <dbReference type="Proteomes" id="UP001319827"/>
    </source>
</evidence>
<reference evidence="8 9" key="1">
    <citation type="journal article" date="2016" name="C (Basel)">
        <title>Selective Growth of and Electricity Production by Marine Exoelectrogenic Bacteria in Self-Aggregated Hydrogel of Microbially Reduced Graphene Oxide.</title>
        <authorList>
            <person name="Yoshida N."/>
            <person name="Goto Y."/>
            <person name="Miyata Y."/>
        </authorList>
    </citation>
    <scope>NUCLEOTIDE SEQUENCE [LARGE SCALE GENOMIC DNA]</scope>
    <source>
        <strain evidence="8 9">NIT-T3</strain>
    </source>
</reference>
<proteinExistence type="inferred from homology"/>
<keyword evidence="3 4" id="KW-0975">Bacterial flagellum</keyword>
<dbReference type="RefSeq" id="WP_221249996.1">
    <property type="nucleotide sequence ID" value="NZ_AP024355.1"/>
</dbReference>
<dbReference type="PANTHER" id="PTHR30435:SF19">
    <property type="entry name" value="FLAGELLAR BASAL-BODY ROD PROTEIN FLGG"/>
    <property type="match status" value="1"/>
</dbReference>
<dbReference type="NCBIfam" id="TIGR03506">
    <property type="entry name" value="FlgEFG_subfam"/>
    <property type="match status" value="1"/>
</dbReference>
<dbReference type="SUPFAM" id="SSF117143">
    <property type="entry name" value="Flagellar hook protein flgE"/>
    <property type="match status" value="1"/>
</dbReference>
<dbReference type="InterPro" id="IPR001444">
    <property type="entry name" value="Flag_bb_rod_N"/>
</dbReference>
<organism evidence="8 9">
    <name type="scientific">Desulfuromonas versatilis</name>
    <dbReference type="NCBI Taxonomy" id="2802975"/>
    <lineage>
        <taxon>Bacteria</taxon>
        <taxon>Pseudomonadati</taxon>
        <taxon>Thermodesulfobacteriota</taxon>
        <taxon>Desulfuromonadia</taxon>
        <taxon>Desulfuromonadales</taxon>
        <taxon>Desulfuromonadaceae</taxon>
        <taxon>Desulfuromonas</taxon>
    </lineage>
</organism>
<evidence type="ECO:0000259" key="7">
    <source>
        <dbReference type="Pfam" id="PF22692"/>
    </source>
</evidence>
<dbReference type="Pfam" id="PF00460">
    <property type="entry name" value="Flg_bb_rod"/>
    <property type="match status" value="1"/>
</dbReference>
<keyword evidence="8" id="KW-0969">Cilium</keyword>
<evidence type="ECO:0000256" key="2">
    <source>
        <dbReference type="ARBA" id="ARBA00009677"/>
    </source>
</evidence>
<dbReference type="PANTHER" id="PTHR30435">
    <property type="entry name" value="FLAGELLAR PROTEIN"/>
    <property type="match status" value="1"/>
</dbReference>
<dbReference type="Pfam" id="PF06429">
    <property type="entry name" value="Flg_bbr_C"/>
    <property type="match status" value="1"/>
</dbReference>
<protein>
    <submittedName>
        <fullName evidence="8">Flagellar basal-body rod protein FlgF</fullName>
    </submittedName>
</protein>
<evidence type="ECO:0000313" key="8">
    <source>
        <dbReference type="EMBL" id="BCR06613.1"/>
    </source>
</evidence>
<accession>A0ABM8HXC2</accession>
<name>A0ABM8HXC2_9BACT</name>
<keyword evidence="9" id="KW-1185">Reference proteome</keyword>
<dbReference type="EMBL" id="AP024355">
    <property type="protein sequence ID" value="BCR06613.1"/>
    <property type="molecule type" value="Genomic_DNA"/>
</dbReference>
<evidence type="ECO:0000256" key="3">
    <source>
        <dbReference type="ARBA" id="ARBA00023143"/>
    </source>
</evidence>
<evidence type="ECO:0000256" key="1">
    <source>
        <dbReference type="ARBA" id="ARBA00004117"/>
    </source>
</evidence>
<dbReference type="Proteomes" id="UP001319827">
    <property type="component" value="Chromosome"/>
</dbReference>
<evidence type="ECO:0000259" key="6">
    <source>
        <dbReference type="Pfam" id="PF06429"/>
    </source>
</evidence>
<feature type="domain" description="Flagellar basal-body/hook protein C-terminal" evidence="6">
    <location>
        <begin position="193"/>
        <end position="234"/>
    </location>
</feature>
<dbReference type="InterPro" id="IPR010930">
    <property type="entry name" value="Flg_bb/hook_C_dom"/>
</dbReference>
<gene>
    <name evidence="8" type="primary">flgF</name>
    <name evidence="8" type="ORF">DESUT3_36820</name>
</gene>
<evidence type="ECO:0000256" key="4">
    <source>
        <dbReference type="RuleBase" id="RU362116"/>
    </source>
</evidence>
<feature type="domain" description="Flagellar hook protein FlgE/F/G-like D1" evidence="7">
    <location>
        <begin position="85"/>
        <end position="146"/>
    </location>
</feature>
<dbReference type="InterPro" id="IPR037925">
    <property type="entry name" value="FlgE/F/G-like"/>
</dbReference>
<dbReference type="InterPro" id="IPR053967">
    <property type="entry name" value="LlgE_F_G-like_D1"/>
</dbReference>
<feature type="domain" description="Flagellar basal body rod protein N-terminal" evidence="5">
    <location>
        <begin position="5"/>
        <end position="35"/>
    </location>
</feature>
<keyword evidence="8" id="KW-0282">Flagellum</keyword>
<evidence type="ECO:0000259" key="5">
    <source>
        <dbReference type="Pfam" id="PF00460"/>
    </source>
</evidence>
<sequence length="241" mass="25870">MSSGLYSALSGATSRLQLMDTISDNLANLKTSGFKKGINRFESLLEEAKAGPTATGVNYARLQEGFSDFGQGTLVKTGVPLHLGIEGEGFFKVRDEGGNILYTRQGIMRRDAEGNLLTGSGLQVLDESGKPLNLPGETLTIDERGNATTEAGVVRIPLFAFESPGQMQRVGSGLFVAASGAQDRLVDEPRLYQGQLEESNVSMMDETTRMMEALRAFEACQKMIKTYDTLAAKADEIGSVG</sequence>
<comment type="similarity">
    <text evidence="2 4">Belongs to the flagella basal body rod proteins family.</text>
</comment>
<keyword evidence="8" id="KW-0966">Cell projection</keyword>
<dbReference type="Pfam" id="PF22692">
    <property type="entry name" value="LlgE_F_G_D1"/>
    <property type="match status" value="1"/>
</dbReference>
<reference evidence="8 9" key="2">
    <citation type="journal article" date="2021" name="Int. J. Syst. Evol. Microbiol.">
        <title>Isolation and Polyphasic Characterization of Desulfuromonas versatilis sp. Nov., an Electrogenic Bacteria Capable of Versatile Metabolism Isolated from a Graphene Oxide-Reducing Enrichment Culture.</title>
        <authorList>
            <person name="Xie L."/>
            <person name="Yoshida N."/>
            <person name="Ishii S."/>
            <person name="Meng L."/>
        </authorList>
    </citation>
    <scope>NUCLEOTIDE SEQUENCE [LARGE SCALE GENOMIC DNA]</scope>
    <source>
        <strain evidence="8 9">NIT-T3</strain>
    </source>
</reference>
<comment type="subcellular location">
    <subcellularLocation>
        <location evidence="1 4">Bacterial flagellum basal body</location>
    </subcellularLocation>
</comment>
<dbReference type="InterPro" id="IPR020013">
    <property type="entry name" value="Flagellar_FlgE/F/G"/>
</dbReference>